<dbReference type="Gene3D" id="3.30.200.20">
    <property type="entry name" value="Phosphorylase Kinase, domain 1"/>
    <property type="match status" value="1"/>
</dbReference>
<reference evidence="17 18" key="1">
    <citation type="submission" date="2022-12" db="EMBL/GenBank/DDBJ databases">
        <title>Chromosome-level genome of Tegillarca granosa.</title>
        <authorList>
            <person name="Kim J."/>
        </authorList>
    </citation>
    <scope>NUCLEOTIDE SEQUENCE [LARGE SCALE GENOMIC DNA]</scope>
    <source>
        <strain evidence="17">Teg-2019</strain>
        <tissue evidence="17">Adductor muscle</tissue>
    </source>
</reference>
<keyword evidence="7 14" id="KW-1133">Transmembrane helix</keyword>
<evidence type="ECO:0000256" key="1">
    <source>
        <dbReference type="ARBA" id="ARBA00004167"/>
    </source>
</evidence>
<feature type="domain" description="Fibronectin type-III" evidence="16">
    <location>
        <begin position="370"/>
        <end position="481"/>
    </location>
</feature>
<organism evidence="17 18">
    <name type="scientific">Tegillarca granosa</name>
    <name type="common">Malaysian cockle</name>
    <name type="synonym">Anadara granosa</name>
    <dbReference type="NCBI Taxonomy" id="220873"/>
    <lineage>
        <taxon>Eukaryota</taxon>
        <taxon>Metazoa</taxon>
        <taxon>Spiralia</taxon>
        <taxon>Lophotrochozoa</taxon>
        <taxon>Mollusca</taxon>
        <taxon>Bivalvia</taxon>
        <taxon>Autobranchia</taxon>
        <taxon>Pteriomorphia</taxon>
        <taxon>Arcoida</taxon>
        <taxon>Arcoidea</taxon>
        <taxon>Arcidae</taxon>
        <taxon>Tegillarca</taxon>
    </lineage>
</organism>
<protein>
    <recommendedName>
        <fullName evidence="2">receptor protein-tyrosine kinase</fullName>
        <ecNumber evidence="2">2.7.10.1</ecNumber>
    </recommendedName>
</protein>
<dbReference type="InterPro" id="IPR008266">
    <property type="entry name" value="Tyr_kinase_AS"/>
</dbReference>
<feature type="region of interest" description="Disordered" evidence="13">
    <location>
        <begin position="629"/>
        <end position="651"/>
    </location>
</feature>
<keyword evidence="12" id="KW-0067">ATP-binding</keyword>
<comment type="caution">
    <text evidence="17">The sequence shown here is derived from an EMBL/GenBank/DDBJ whole genome shotgun (WGS) entry which is preliminary data.</text>
</comment>
<evidence type="ECO:0000259" key="16">
    <source>
        <dbReference type="PROSITE" id="PS50853"/>
    </source>
</evidence>
<feature type="domain" description="Protein kinase" evidence="15">
    <location>
        <begin position="568"/>
        <end position="825"/>
    </location>
</feature>
<dbReference type="PROSITE" id="PS00109">
    <property type="entry name" value="PROTEIN_KINASE_TYR"/>
    <property type="match status" value="1"/>
</dbReference>
<feature type="compositionally biased region" description="Low complexity" evidence="13">
    <location>
        <begin position="635"/>
        <end position="650"/>
    </location>
</feature>
<keyword evidence="18" id="KW-1185">Reference proteome</keyword>
<dbReference type="PANTHER" id="PTHR24416">
    <property type="entry name" value="TYROSINE-PROTEIN KINASE RECEPTOR"/>
    <property type="match status" value="1"/>
</dbReference>
<dbReference type="CDD" id="cd00063">
    <property type="entry name" value="FN3"/>
    <property type="match status" value="2"/>
</dbReference>
<dbReference type="Pfam" id="PF00041">
    <property type="entry name" value="fn3"/>
    <property type="match status" value="1"/>
</dbReference>
<dbReference type="InterPro" id="IPR013783">
    <property type="entry name" value="Ig-like_fold"/>
</dbReference>
<gene>
    <name evidence="17" type="ORF">KUTeg_005134</name>
</gene>
<dbReference type="SMART" id="SM00060">
    <property type="entry name" value="FN3"/>
    <property type="match status" value="3"/>
</dbReference>
<keyword evidence="3" id="KW-0808">Transferase</keyword>
<keyword evidence="4 14" id="KW-0812">Transmembrane</keyword>
<evidence type="ECO:0000256" key="13">
    <source>
        <dbReference type="SAM" id="MobiDB-lite"/>
    </source>
</evidence>
<evidence type="ECO:0000256" key="12">
    <source>
        <dbReference type="PROSITE-ProRule" id="PRU10141"/>
    </source>
</evidence>
<comment type="subcellular location">
    <subcellularLocation>
        <location evidence="1">Membrane</location>
        <topology evidence="1">Single-pass membrane protein</topology>
    </subcellularLocation>
</comment>
<keyword evidence="12" id="KW-0547">Nucleotide-binding</keyword>
<dbReference type="Gene3D" id="2.60.40.10">
    <property type="entry name" value="Immunoglobulins"/>
    <property type="match status" value="1"/>
</dbReference>
<evidence type="ECO:0000256" key="14">
    <source>
        <dbReference type="SAM" id="Phobius"/>
    </source>
</evidence>
<comment type="catalytic activity">
    <reaction evidence="11">
        <text>L-tyrosyl-[protein] + ATP = O-phospho-L-tyrosyl-[protein] + ADP + H(+)</text>
        <dbReference type="Rhea" id="RHEA:10596"/>
        <dbReference type="Rhea" id="RHEA-COMP:10136"/>
        <dbReference type="Rhea" id="RHEA-COMP:20101"/>
        <dbReference type="ChEBI" id="CHEBI:15378"/>
        <dbReference type="ChEBI" id="CHEBI:30616"/>
        <dbReference type="ChEBI" id="CHEBI:46858"/>
        <dbReference type="ChEBI" id="CHEBI:61978"/>
        <dbReference type="ChEBI" id="CHEBI:456216"/>
        <dbReference type="EC" id="2.7.10.1"/>
    </reaction>
</comment>
<keyword evidence="8 14" id="KW-0472">Membrane</keyword>
<dbReference type="InterPro" id="IPR020635">
    <property type="entry name" value="Tyr_kinase_cat_dom"/>
</dbReference>
<evidence type="ECO:0000256" key="6">
    <source>
        <dbReference type="ARBA" id="ARBA00022777"/>
    </source>
</evidence>
<evidence type="ECO:0000256" key="11">
    <source>
        <dbReference type="ARBA" id="ARBA00051243"/>
    </source>
</evidence>
<dbReference type="PROSITE" id="PS00107">
    <property type="entry name" value="PROTEIN_KINASE_ATP"/>
    <property type="match status" value="1"/>
</dbReference>
<feature type="transmembrane region" description="Helical" evidence="14">
    <location>
        <begin position="498"/>
        <end position="522"/>
    </location>
</feature>
<dbReference type="InterPro" id="IPR003961">
    <property type="entry name" value="FN3_dom"/>
</dbReference>
<dbReference type="EMBL" id="JARBDR010000246">
    <property type="protein sequence ID" value="KAJ8317230.1"/>
    <property type="molecule type" value="Genomic_DNA"/>
</dbReference>
<feature type="binding site" evidence="12">
    <location>
        <position position="604"/>
    </location>
    <ligand>
        <name>ATP</name>
        <dbReference type="ChEBI" id="CHEBI:30616"/>
    </ligand>
</feature>
<dbReference type="CDD" id="cd00192">
    <property type="entry name" value="PTKc"/>
    <property type="match status" value="1"/>
</dbReference>
<evidence type="ECO:0000256" key="7">
    <source>
        <dbReference type="ARBA" id="ARBA00022989"/>
    </source>
</evidence>
<dbReference type="InterPro" id="IPR000719">
    <property type="entry name" value="Prot_kinase_dom"/>
</dbReference>
<feature type="domain" description="Fibronectin type-III" evidence="16">
    <location>
        <begin position="144"/>
        <end position="250"/>
    </location>
</feature>
<evidence type="ECO:0000313" key="17">
    <source>
        <dbReference type="EMBL" id="KAJ8317230.1"/>
    </source>
</evidence>
<keyword evidence="10" id="KW-0325">Glycoprotein</keyword>
<dbReference type="InterPro" id="IPR050122">
    <property type="entry name" value="RTK"/>
</dbReference>
<evidence type="ECO:0000256" key="9">
    <source>
        <dbReference type="ARBA" id="ARBA00023170"/>
    </source>
</evidence>
<evidence type="ECO:0000256" key="10">
    <source>
        <dbReference type="ARBA" id="ARBA00023180"/>
    </source>
</evidence>
<dbReference type="InterPro" id="IPR001245">
    <property type="entry name" value="Ser-Thr/Tyr_kinase_cat_dom"/>
</dbReference>
<dbReference type="SUPFAM" id="SSF49265">
    <property type="entry name" value="Fibronectin type III"/>
    <property type="match status" value="2"/>
</dbReference>
<keyword evidence="6" id="KW-0418">Kinase</keyword>
<evidence type="ECO:0000259" key="15">
    <source>
        <dbReference type="PROSITE" id="PS50011"/>
    </source>
</evidence>
<evidence type="ECO:0000256" key="4">
    <source>
        <dbReference type="ARBA" id="ARBA00022692"/>
    </source>
</evidence>
<keyword evidence="5" id="KW-0677">Repeat</keyword>
<dbReference type="SUPFAM" id="SSF56112">
    <property type="entry name" value="Protein kinase-like (PK-like)"/>
    <property type="match status" value="1"/>
</dbReference>
<dbReference type="Proteomes" id="UP001217089">
    <property type="component" value="Unassembled WGS sequence"/>
</dbReference>
<dbReference type="Gene3D" id="1.10.510.10">
    <property type="entry name" value="Transferase(Phosphotransferase) domain 1"/>
    <property type="match status" value="1"/>
</dbReference>
<dbReference type="EC" id="2.7.10.1" evidence="2"/>
<dbReference type="PRINTS" id="PR00109">
    <property type="entry name" value="TYRKINASE"/>
</dbReference>
<sequence length="1016" mass="117819">MINNKNIVNFRLCSILIYYNLTQQSANLSDEAKAHCYSYCEHYQCLLWIIVNHIYEDERKEISGIPRKINNKKTRQKNKLLYFQIVFGNETNDEIYSQMVLQAQCTTNCFEMNFGNCDWECHPIDKTKQHSIKDLYDNQYQVTKPELVCKYNNKVNNTSTLYLKWTIKDRNIEINEATSPQFTFVVQYQKRTTTEPSIDIWNTMGSTNLSFVPINNLEFETEYRFRITTVSNKGIIMPPVKSKWIKTLPANFSSNPPKSMHIVHQLLFGNSISAKLVWEPNVGPPCFYKLYWMSTCSPEKSNYAAEEIRTHPVNEYWIHKLRFGCNYTIRMHSYDDPSFKKGNDILSYRFYTVDCLNATNYNYSICAPAPPRNAKWEVSKEYLINNVTYSDLTVQWDPPVYASKKNKIVGYFISWRKQIPLRLTETTPPHRSNITLTGDNLRYVIEGIHMGNIYVIKIQAISTIGKGKPLVVYVDADYRSPLYLNSTKLSERIEPSHGYLHVILVVFFSVILITAALFVMLWRYNKITVCIKHRQQHHTGIEEMNPIYTSVETSEPLTDEYEIDFSNVKLVSAIGEGAFGKVMKAEIQVAKNGNLVEVKTVAVKMLKDFQLRVEFGVIRYSINHLYGQHNKQRSSDSGISKNSKHSSSNDTIDTLEDKGAFICQSTLLSYARQIAIGMEYLSQKKFIHRDLAARNILMCDDKRLKISDFGLTRDVYETNMYQPTSSRKLPYKWMAIEAVFDQTFTIKSDVWSFGIVLWEIVTLAGSPYPGIPNKDIFRLLKDGYRMEKPENCSPEIYQIMLSCWHPNPICRPTFTELRTKLETMLEVTKSYINLSVAVSEDYYQNDLSSNPSTACSSGSFKEDQLNSSDKKFKDGSLIDHNDPNYHQTVEHENMDLNDEVNKNFHIKIPSKSEFLSSCEQYRDLGNKVKLKRENQNQNDKNFQNVKKLNPKSNFNGFHVTKTTSLQTVTKEPCHCFHPSYPLGHRTYDFCRFCEFQTLSQNCYTTPVKQRLDNSTL</sequence>
<evidence type="ECO:0000256" key="3">
    <source>
        <dbReference type="ARBA" id="ARBA00022679"/>
    </source>
</evidence>
<dbReference type="InterPro" id="IPR011009">
    <property type="entry name" value="Kinase-like_dom_sf"/>
</dbReference>
<evidence type="ECO:0000256" key="5">
    <source>
        <dbReference type="ARBA" id="ARBA00022737"/>
    </source>
</evidence>
<dbReference type="PROSITE" id="PS50011">
    <property type="entry name" value="PROTEIN_KINASE_DOM"/>
    <property type="match status" value="1"/>
</dbReference>
<proteinExistence type="predicted"/>
<evidence type="ECO:0000313" key="18">
    <source>
        <dbReference type="Proteomes" id="UP001217089"/>
    </source>
</evidence>
<keyword evidence="9" id="KW-0675">Receptor</keyword>
<accession>A0ABQ9FLS2</accession>
<evidence type="ECO:0000256" key="8">
    <source>
        <dbReference type="ARBA" id="ARBA00023136"/>
    </source>
</evidence>
<evidence type="ECO:0000256" key="2">
    <source>
        <dbReference type="ARBA" id="ARBA00011902"/>
    </source>
</evidence>
<dbReference type="SMART" id="SM00219">
    <property type="entry name" value="TyrKc"/>
    <property type="match status" value="1"/>
</dbReference>
<dbReference type="Pfam" id="PF07714">
    <property type="entry name" value="PK_Tyr_Ser-Thr"/>
    <property type="match status" value="1"/>
</dbReference>
<dbReference type="PANTHER" id="PTHR24416:SF620">
    <property type="entry name" value="TYROSINE-PROTEIN KINASE RECEPTOR TORSO"/>
    <property type="match status" value="1"/>
</dbReference>
<dbReference type="InterPro" id="IPR036116">
    <property type="entry name" value="FN3_sf"/>
</dbReference>
<dbReference type="PROSITE" id="PS50853">
    <property type="entry name" value="FN3"/>
    <property type="match status" value="2"/>
</dbReference>
<name>A0ABQ9FLS2_TEGGR</name>
<dbReference type="InterPro" id="IPR017441">
    <property type="entry name" value="Protein_kinase_ATP_BS"/>
</dbReference>